<comment type="caution">
    <text evidence="1">The sequence shown here is derived from an EMBL/GenBank/DDBJ whole genome shotgun (WGS) entry which is preliminary data.</text>
</comment>
<gene>
    <name evidence="1" type="ORF">LCGC14_2739230</name>
</gene>
<name>A0A0F9BWN9_9ZZZZ</name>
<dbReference type="EMBL" id="LAZR01049785">
    <property type="protein sequence ID" value="KKK88831.1"/>
    <property type="molecule type" value="Genomic_DNA"/>
</dbReference>
<protein>
    <submittedName>
        <fullName evidence="1">Uncharacterized protein</fullName>
    </submittedName>
</protein>
<dbReference type="AlphaFoldDB" id="A0A0F9BWN9"/>
<organism evidence="1">
    <name type="scientific">marine sediment metagenome</name>
    <dbReference type="NCBI Taxonomy" id="412755"/>
    <lineage>
        <taxon>unclassified sequences</taxon>
        <taxon>metagenomes</taxon>
        <taxon>ecological metagenomes</taxon>
    </lineage>
</organism>
<evidence type="ECO:0000313" key="1">
    <source>
        <dbReference type="EMBL" id="KKK88831.1"/>
    </source>
</evidence>
<accession>A0A0F9BWN9</accession>
<proteinExistence type="predicted"/>
<reference evidence="1" key="1">
    <citation type="journal article" date="2015" name="Nature">
        <title>Complex archaea that bridge the gap between prokaryotes and eukaryotes.</title>
        <authorList>
            <person name="Spang A."/>
            <person name="Saw J.H."/>
            <person name="Jorgensen S.L."/>
            <person name="Zaremba-Niedzwiedzka K."/>
            <person name="Martijn J."/>
            <person name="Lind A.E."/>
            <person name="van Eijk R."/>
            <person name="Schleper C."/>
            <person name="Guy L."/>
            <person name="Ettema T.J."/>
        </authorList>
    </citation>
    <scope>NUCLEOTIDE SEQUENCE</scope>
</reference>
<sequence length="72" mass="8251">MTFKLNNDQGLEIGTPPTSTDHLIDILRRLRDELLYVVGMEGAPKDWSGVQYEELLKDADDILETYGIQRSR</sequence>